<organism evidence="1 2">
    <name type="scientific">Phytohabitans houttuyneae</name>
    <dbReference type="NCBI Taxonomy" id="1076126"/>
    <lineage>
        <taxon>Bacteria</taxon>
        <taxon>Bacillati</taxon>
        <taxon>Actinomycetota</taxon>
        <taxon>Actinomycetes</taxon>
        <taxon>Micromonosporales</taxon>
        <taxon>Micromonosporaceae</taxon>
    </lineage>
</organism>
<protein>
    <submittedName>
        <fullName evidence="1">Uncharacterized protein</fullName>
    </submittedName>
</protein>
<keyword evidence="2" id="KW-1185">Reference proteome</keyword>
<reference evidence="1 2" key="1">
    <citation type="submission" date="2020-03" db="EMBL/GenBank/DDBJ databases">
        <title>Whole genome shotgun sequence of Phytohabitans houttuyneae NBRC 108639.</title>
        <authorList>
            <person name="Komaki H."/>
            <person name="Tamura T."/>
        </authorList>
    </citation>
    <scope>NUCLEOTIDE SEQUENCE [LARGE SCALE GENOMIC DNA]</scope>
    <source>
        <strain evidence="1 2">NBRC 108639</strain>
    </source>
</reference>
<name>A0A6V8KSU3_9ACTN</name>
<proteinExistence type="predicted"/>
<sequence>MDVRRQGIRIGTRAHPGNTDVDVSFLTTSESARRRALATTLLRQALAGATARGFVTVSLQSTAMDTDTLSKPSGHADVRTLDQAGQFGGGPRNYRHFAGNSGKRFRLTAKPRQYCRSGVAGHAELLDHDVQRGRLMRDEPR</sequence>
<accession>A0A6V8KSU3</accession>
<comment type="caution">
    <text evidence="1">The sequence shown here is derived from an EMBL/GenBank/DDBJ whole genome shotgun (WGS) entry which is preliminary data.</text>
</comment>
<gene>
    <name evidence="1" type="ORF">Phou_078550</name>
</gene>
<dbReference type="AlphaFoldDB" id="A0A6V8KSU3"/>
<dbReference type="Proteomes" id="UP000482800">
    <property type="component" value="Unassembled WGS sequence"/>
</dbReference>
<dbReference type="EMBL" id="BLPF01000003">
    <property type="protein sequence ID" value="GFJ83675.1"/>
    <property type="molecule type" value="Genomic_DNA"/>
</dbReference>
<reference evidence="1 2" key="2">
    <citation type="submission" date="2020-03" db="EMBL/GenBank/DDBJ databases">
        <authorList>
            <person name="Ichikawa N."/>
            <person name="Kimura A."/>
            <person name="Kitahashi Y."/>
            <person name="Uohara A."/>
        </authorList>
    </citation>
    <scope>NUCLEOTIDE SEQUENCE [LARGE SCALE GENOMIC DNA]</scope>
    <source>
        <strain evidence="1 2">NBRC 108639</strain>
    </source>
</reference>
<evidence type="ECO:0000313" key="2">
    <source>
        <dbReference type="Proteomes" id="UP000482800"/>
    </source>
</evidence>
<evidence type="ECO:0000313" key="1">
    <source>
        <dbReference type="EMBL" id="GFJ83675.1"/>
    </source>
</evidence>